<dbReference type="Proteomes" id="UP000887116">
    <property type="component" value="Unassembled WGS sequence"/>
</dbReference>
<reference evidence="1" key="1">
    <citation type="submission" date="2020-07" db="EMBL/GenBank/DDBJ databases">
        <title>Multicomponent nature underlies the extraordinary mechanical properties of spider dragline silk.</title>
        <authorList>
            <person name="Kono N."/>
            <person name="Nakamura H."/>
            <person name="Mori M."/>
            <person name="Yoshida Y."/>
            <person name="Ohtoshi R."/>
            <person name="Malay A.D."/>
            <person name="Moran D.A.P."/>
            <person name="Tomita M."/>
            <person name="Numata K."/>
            <person name="Arakawa K."/>
        </authorList>
    </citation>
    <scope>NUCLEOTIDE SEQUENCE</scope>
</reference>
<protein>
    <submittedName>
        <fullName evidence="1">Uncharacterized protein</fullName>
    </submittedName>
</protein>
<comment type="caution">
    <text evidence="1">The sequence shown here is derived from an EMBL/GenBank/DDBJ whole genome shotgun (WGS) entry which is preliminary data.</text>
</comment>
<proteinExistence type="predicted"/>
<evidence type="ECO:0000313" key="2">
    <source>
        <dbReference type="Proteomes" id="UP000887116"/>
    </source>
</evidence>
<keyword evidence="2" id="KW-1185">Reference proteome</keyword>
<dbReference type="EMBL" id="BMAO01024641">
    <property type="protein sequence ID" value="GFQ96666.1"/>
    <property type="molecule type" value="Genomic_DNA"/>
</dbReference>
<gene>
    <name evidence="1" type="ORF">TNCT_725881</name>
</gene>
<dbReference type="AlphaFoldDB" id="A0A8X6L5W9"/>
<name>A0A8X6L5W9_TRICU</name>
<evidence type="ECO:0000313" key="1">
    <source>
        <dbReference type="EMBL" id="GFQ96666.1"/>
    </source>
</evidence>
<sequence length="73" mass="8563">MQDPTQPLLRCRSKERDKSWCQRVKNSVSNPRTVQHDRHNRLYACGLTMMMRNVQPNKTGNSRLDQVLVGMHI</sequence>
<organism evidence="1 2">
    <name type="scientific">Trichonephila clavata</name>
    <name type="common">Joro spider</name>
    <name type="synonym">Nephila clavata</name>
    <dbReference type="NCBI Taxonomy" id="2740835"/>
    <lineage>
        <taxon>Eukaryota</taxon>
        <taxon>Metazoa</taxon>
        <taxon>Ecdysozoa</taxon>
        <taxon>Arthropoda</taxon>
        <taxon>Chelicerata</taxon>
        <taxon>Arachnida</taxon>
        <taxon>Araneae</taxon>
        <taxon>Araneomorphae</taxon>
        <taxon>Entelegynae</taxon>
        <taxon>Araneoidea</taxon>
        <taxon>Nephilidae</taxon>
        <taxon>Trichonephila</taxon>
    </lineage>
</organism>
<accession>A0A8X6L5W9</accession>